<comment type="similarity">
    <text evidence="1 3">Belongs to the UPF0122 family.</text>
</comment>
<evidence type="ECO:0000313" key="4">
    <source>
        <dbReference type="EMBL" id="HIU26208.1"/>
    </source>
</evidence>
<dbReference type="PANTHER" id="PTHR40083:SF1">
    <property type="entry name" value="UPF0122 PROTEIN YLXM"/>
    <property type="match status" value="1"/>
</dbReference>
<evidence type="ECO:0000256" key="1">
    <source>
        <dbReference type="ARBA" id="ARBA00008720"/>
    </source>
</evidence>
<dbReference type="PANTHER" id="PTHR40083">
    <property type="entry name" value="UPF0122 PROTEIN CBO2450/CLC_2298"/>
    <property type="match status" value="1"/>
</dbReference>
<protein>
    <recommendedName>
        <fullName evidence="3">UPF0122 protein IAC50_06935</fullName>
    </recommendedName>
</protein>
<sequence>MRFDEITEISLLYDFYGQLLTRRQREAMRLYYEENLSLSEIAGEFSISRQGVHDSLRNGEKALKEYEKKLGLLERFRKSREAVRQIDSALDRIMERLEADDTDGRLKETAEEIRKVKDIIDRLED</sequence>
<dbReference type="GO" id="GO:0003677">
    <property type="term" value="F:DNA binding"/>
    <property type="evidence" value="ECO:0007669"/>
    <property type="project" value="UniProtKB-KW"/>
</dbReference>
<name>A0A9D1I2X3_9FIRM</name>
<dbReference type="InterPro" id="IPR013324">
    <property type="entry name" value="RNA_pol_sigma_r3/r4-like"/>
</dbReference>
<reference evidence="4" key="2">
    <citation type="journal article" date="2021" name="PeerJ">
        <title>Extensive microbial diversity within the chicken gut microbiome revealed by metagenomics and culture.</title>
        <authorList>
            <person name="Gilroy R."/>
            <person name="Ravi A."/>
            <person name="Getino M."/>
            <person name="Pursley I."/>
            <person name="Horton D.L."/>
            <person name="Alikhan N.F."/>
            <person name="Baker D."/>
            <person name="Gharbi K."/>
            <person name="Hall N."/>
            <person name="Watson M."/>
            <person name="Adriaenssens E.M."/>
            <person name="Foster-Nyarko E."/>
            <person name="Jarju S."/>
            <person name="Secka A."/>
            <person name="Antonio M."/>
            <person name="Oren A."/>
            <person name="Chaudhuri R.R."/>
            <person name="La Ragione R."/>
            <person name="Hildebrand F."/>
            <person name="Pallen M.J."/>
        </authorList>
    </citation>
    <scope>NUCLEOTIDE SEQUENCE</scope>
    <source>
        <strain evidence="4">ChiHcec3-6078</strain>
    </source>
</reference>
<evidence type="ECO:0000256" key="2">
    <source>
        <dbReference type="ARBA" id="ARBA00024764"/>
    </source>
</evidence>
<comment type="function">
    <text evidence="2 3">Might take part in the signal recognition particle (SRP) pathway. This is inferred from the conservation of its genetic proximity to ftsY/ffh. May be a regulatory protein.</text>
</comment>
<dbReference type="AlphaFoldDB" id="A0A9D1I2X3"/>
<dbReference type="InterPro" id="IPR054831">
    <property type="entry name" value="UPF0122_fam_protein"/>
</dbReference>
<keyword evidence="4" id="KW-0238">DNA-binding</keyword>
<dbReference type="InterPro" id="IPR007394">
    <property type="entry name" value="UPF0122"/>
</dbReference>
<gene>
    <name evidence="4" type="ORF">IAC50_06935</name>
</gene>
<dbReference type="SUPFAM" id="SSF88659">
    <property type="entry name" value="Sigma3 and sigma4 domains of RNA polymerase sigma factors"/>
    <property type="match status" value="1"/>
</dbReference>
<dbReference type="EMBL" id="DVMP01000129">
    <property type="protein sequence ID" value="HIU26208.1"/>
    <property type="molecule type" value="Genomic_DNA"/>
</dbReference>
<comment type="caution">
    <text evidence="4">The sequence shown here is derived from an EMBL/GenBank/DDBJ whole genome shotgun (WGS) entry which is preliminary data.</text>
</comment>
<reference evidence="4" key="1">
    <citation type="submission" date="2020-10" db="EMBL/GenBank/DDBJ databases">
        <authorList>
            <person name="Gilroy R."/>
        </authorList>
    </citation>
    <scope>NUCLEOTIDE SEQUENCE</scope>
    <source>
        <strain evidence="4">ChiHcec3-6078</strain>
    </source>
</reference>
<dbReference type="Gene3D" id="1.10.10.10">
    <property type="entry name" value="Winged helix-like DNA-binding domain superfamily/Winged helix DNA-binding domain"/>
    <property type="match status" value="1"/>
</dbReference>
<proteinExistence type="inferred from homology"/>
<dbReference type="NCBIfam" id="NF045758">
    <property type="entry name" value="YlxM"/>
    <property type="match status" value="1"/>
</dbReference>
<accession>A0A9D1I2X3</accession>
<dbReference type="InterPro" id="IPR036388">
    <property type="entry name" value="WH-like_DNA-bd_sf"/>
</dbReference>
<dbReference type="Proteomes" id="UP000824090">
    <property type="component" value="Unassembled WGS sequence"/>
</dbReference>
<evidence type="ECO:0000313" key="5">
    <source>
        <dbReference type="Proteomes" id="UP000824090"/>
    </source>
</evidence>
<dbReference type="HAMAP" id="MF_00245">
    <property type="entry name" value="UPF0122"/>
    <property type="match status" value="1"/>
</dbReference>
<dbReference type="Pfam" id="PF04297">
    <property type="entry name" value="UPF0122"/>
    <property type="match status" value="1"/>
</dbReference>
<organism evidence="4 5">
    <name type="scientific">Candidatus Allocopromorpha excrementigallinarum</name>
    <dbReference type="NCBI Taxonomy" id="2840742"/>
    <lineage>
        <taxon>Bacteria</taxon>
        <taxon>Bacillati</taxon>
        <taxon>Bacillota</taxon>
        <taxon>Clostridia</taxon>
        <taxon>Eubacteriales</taxon>
        <taxon>Eubacteriaceae</taxon>
        <taxon>Eubacteriaceae incertae sedis</taxon>
        <taxon>Candidatus Allocopromorpha</taxon>
    </lineage>
</organism>
<evidence type="ECO:0000256" key="3">
    <source>
        <dbReference type="HAMAP-Rule" id="MF_00245"/>
    </source>
</evidence>